<dbReference type="SMART" id="SM01372">
    <property type="entry name" value="E2F_TDP"/>
    <property type="match status" value="1"/>
</dbReference>
<dbReference type="PANTHER" id="PTHR12081">
    <property type="entry name" value="TRANSCRIPTION FACTOR E2F"/>
    <property type="match status" value="1"/>
</dbReference>
<dbReference type="STRING" id="65357.A0A024FZR6"/>
<proteinExistence type="inferred from homology"/>
<dbReference type="InterPro" id="IPR015633">
    <property type="entry name" value="E2F"/>
</dbReference>
<evidence type="ECO:0000313" key="7">
    <source>
        <dbReference type="EMBL" id="CCI39560.1"/>
    </source>
</evidence>
<dbReference type="Gene3D" id="1.10.10.10">
    <property type="entry name" value="Winged helix-like DNA-binding domain superfamily/Winged helix DNA-binding domain"/>
    <property type="match status" value="1"/>
</dbReference>
<organism evidence="7 8">
    <name type="scientific">Albugo candida</name>
    <dbReference type="NCBI Taxonomy" id="65357"/>
    <lineage>
        <taxon>Eukaryota</taxon>
        <taxon>Sar</taxon>
        <taxon>Stramenopiles</taxon>
        <taxon>Oomycota</taxon>
        <taxon>Peronosporomycetes</taxon>
        <taxon>Albuginales</taxon>
        <taxon>Albuginaceae</taxon>
        <taxon>Albugo</taxon>
    </lineage>
</organism>
<comment type="subcellular location">
    <subcellularLocation>
        <location evidence="5">Nucleus</location>
    </subcellularLocation>
</comment>
<dbReference type="GO" id="GO:0090575">
    <property type="term" value="C:RNA polymerase II transcription regulator complex"/>
    <property type="evidence" value="ECO:0007669"/>
    <property type="project" value="TreeGrafter"/>
</dbReference>
<reference evidence="7 8" key="1">
    <citation type="submission" date="2012-05" db="EMBL/GenBank/DDBJ databases">
        <title>Recombination and specialization in a pathogen metapopulation.</title>
        <authorList>
            <person name="Gardiner A."/>
            <person name="Kemen E."/>
            <person name="Schultz-Larsen T."/>
            <person name="MacLean D."/>
            <person name="Van Oosterhout C."/>
            <person name="Jones J.D.G."/>
        </authorList>
    </citation>
    <scope>NUCLEOTIDE SEQUENCE [LARGE SCALE GENOMIC DNA]</scope>
    <source>
        <strain evidence="7 8">Ac Nc2</strain>
    </source>
</reference>
<name>A0A024FZR6_9STRA</name>
<gene>
    <name evidence="7" type="ORF">BN9_003430</name>
</gene>
<keyword evidence="4 5" id="KW-0804">Transcription</keyword>
<evidence type="ECO:0000259" key="6">
    <source>
        <dbReference type="SMART" id="SM01372"/>
    </source>
</evidence>
<protein>
    <recommendedName>
        <fullName evidence="6">E2F/DP family winged-helix DNA-binding domain-containing protein</fullName>
    </recommendedName>
</protein>
<dbReference type="InParanoid" id="A0A024FZR6"/>
<dbReference type="InterPro" id="IPR003316">
    <property type="entry name" value="E2F_WHTH_DNA-bd_dom"/>
</dbReference>
<dbReference type="Pfam" id="PF02319">
    <property type="entry name" value="WHD_E2F_TDP"/>
    <property type="match status" value="1"/>
</dbReference>
<dbReference type="AlphaFoldDB" id="A0A024FZR6"/>
<feature type="domain" description="E2F/DP family winged-helix DNA-binding" evidence="6">
    <location>
        <begin position="57"/>
        <end position="121"/>
    </location>
</feature>
<keyword evidence="3 5" id="KW-0238">DNA-binding</keyword>
<accession>A0A024FZR6</accession>
<evidence type="ECO:0000256" key="2">
    <source>
        <dbReference type="ARBA" id="ARBA00023015"/>
    </source>
</evidence>
<dbReference type="Proteomes" id="UP000053237">
    <property type="component" value="Unassembled WGS sequence"/>
</dbReference>
<keyword evidence="8" id="KW-1185">Reference proteome</keyword>
<dbReference type="EMBL" id="CAIX01000002">
    <property type="protein sequence ID" value="CCI39560.1"/>
    <property type="molecule type" value="Genomic_DNA"/>
</dbReference>
<evidence type="ECO:0000313" key="8">
    <source>
        <dbReference type="Proteomes" id="UP000053237"/>
    </source>
</evidence>
<comment type="caution">
    <text evidence="7">The sequence shown here is derived from an EMBL/GenBank/DDBJ whole genome shotgun (WGS) entry which is preliminary data.</text>
</comment>
<dbReference type="PANTHER" id="PTHR12081:SF7">
    <property type="entry name" value="TRANSCRIPTION FACTOR EFL-3"/>
    <property type="match status" value="1"/>
</dbReference>
<dbReference type="GO" id="GO:0000978">
    <property type="term" value="F:RNA polymerase II cis-regulatory region sequence-specific DNA binding"/>
    <property type="evidence" value="ECO:0007669"/>
    <property type="project" value="InterPro"/>
</dbReference>
<dbReference type="OrthoDB" id="5318at2759"/>
<dbReference type="InterPro" id="IPR036390">
    <property type="entry name" value="WH_DNA-bd_sf"/>
</dbReference>
<keyword evidence="2 5" id="KW-0805">Transcription regulation</keyword>
<sequence length="211" mass="23442">MCISTHSEDAAIEKSQFIPMKSVPSRSRSQRTKCESATQQNHECSGSTCSSTIANRRSENSLETLCARFCKLYSNETEPLQIDVAASKLCIQRRRMYEIFNIIQSVGLIARIRTGLYQWQSNEIMIAKLVSLKRSGTETFKKWNLGESIITSGAKTINRKKAISTLMGECFLQVLLSEKFPQPIVLEDVADIVASLVGANASSSIHDQQAS</sequence>
<evidence type="ECO:0000256" key="5">
    <source>
        <dbReference type="RuleBase" id="RU003796"/>
    </source>
</evidence>
<dbReference type="InterPro" id="IPR036388">
    <property type="entry name" value="WH-like_DNA-bd_sf"/>
</dbReference>
<evidence type="ECO:0000256" key="1">
    <source>
        <dbReference type="ARBA" id="ARBA00010940"/>
    </source>
</evidence>
<keyword evidence="5" id="KW-0539">Nucleus</keyword>
<comment type="similarity">
    <text evidence="1 5">Belongs to the E2F/DP family.</text>
</comment>
<dbReference type="SUPFAM" id="SSF46785">
    <property type="entry name" value="Winged helix' DNA-binding domain"/>
    <property type="match status" value="1"/>
</dbReference>
<dbReference type="GO" id="GO:0000981">
    <property type="term" value="F:DNA-binding transcription factor activity, RNA polymerase II-specific"/>
    <property type="evidence" value="ECO:0007669"/>
    <property type="project" value="TreeGrafter"/>
</dbReference>
<evidence type="ECO:0000256" key="4">
    <source>
        <dbReference type="ARBA" id="ARBA00023163"/>
    </source>
</evidence>
<evidence type="ECO:0000256" key="3">
    <source>
        <dbReference type="ARBA" id="ARBA00023125"/>
    </source>
</evidence>